<evidence type="ECO:0000313" key="5">
    <source>
        <dbReference type="Proteomes" id="UP000301309"/>
    </source>
</evidence>
<dbReference type="AlphaFoldDB" id="A0A4D4KTJ6"/>
<accession>A0A4D4KTJ6</accession>
<feature type="compositionally biased region" description="Basic and acidic residues" evidence="2">
    <location>
        <begin position="14"/>
        <end position="25"/>
    </location>
</feature>
<dbReference type="PANTHER" id="PTHR42788">
    <property type="entry name" value="TAURINE IMPORT ATP-BINDING PROTEIN-RELATED"/>
    <property type="match status" value="1"/>
</dbReference>
<name>A0A4D4KTJ6_STRVO</name>
<evidence type="ECO:0000256" key="2">
    <source>
        <dbReference type="SAM" id="MobiDB-lite"/>
    </source>
</evidence>
<dbReference type="EMBL" id="BJHW01000001">
    <property type="protein sequence ID" value="GDY51504.1"/>
    <property type="molecule type" value="Genomic_DNA"/>
</dbReference>
<comment type="caution">
    <text evidence="4">The sequence shown here is derived from an EMBL/GenBank/DDBJ whole genome shotgun (WGS) entry which is preliminary data.</text>
</comment>
<proteinExistence type="predicted"/>
<dbReference type="Gene3D" id="3.40.50.300">
    <property type="entry name" value="P-loop containing nucleotide triphosphate hydrolases"/>
    <property type="match status" value="1"/>
</dbReference>
<sequence>MATELHRQVNSPGKELEKELGRETGDGSGDAAVRVRSLTRSFDGRAVIDNLQLDVPAGEFVALLGRSGCGKSTLLRVLAGWTGRSRARCWCRAARPSPSRRPG</sequence>
<feature type="domain" description="ABC transporter" evidence="3">
    <location>
        <begin position="49"/>
        <end position="82"/>
    </location>
</feature>
<reference evidence="4 5" key="1">
    <citation type="journal article" date="2020" name="Int. J. Syst. Evol. Microbiol.">
        <title>Reclassification of Streptomyces castelarensis and Streptomyces sporoclivatus as later heterotypic synonyms of Streptomyces antimycoticus.</title>
        <authorList>
            <person name="Komaki H."/>
            <person name="Tamura T."/>
        </authorList>
    </citation>
    <scope>NUCLEOTIDE SEQUENCE [LARGE SCALE GENOMIC DNA]</scope>
    <source>
        <strain evidence="4 5">NBRC 13459</strain>
    </source>
</reference>
<dbReference type="InterPro" id="IPR027417">
    <property type="entry name" value="P-loop_NTPase"/>
</dbReference>
<keyword evidence="5" id="KW-1185">Reference proteome</keyword>
<dbReference type="InterPro" id="IPR003439">
    <property type="entry name" value="ABC_transporter-like_ATP-bd"/>
</dbReference>
<dbReference type="GO" id="GO:0016887">
    <property type="term" value="F:ATP hydrolysis activity"/>
    <property type="evidence" value="ECO:0007669"/>
    <property type="project" value="InterPro"/>
</dbReference>
<dbReference type="PANTHER" id="PTHR42788:SF13">
    <property type="entry name" value="ALIPHATIC SULFONATES IMPORT ATP-BINDING PROTEIN SSUB"/>
    <property type="match status" value="1"/>
</dbReference>
<dbReference type="Proteomes" id="UP000301309">
    <property type="component" value="Unassembled WGS sequence"/>
</dbReference>
<dbReference type="SUPFAM" id="SSF52540">
    <property type="entry name" value="P-loop containing nucleoside triphosphate hydrolases"/>
    <property type="match status" value="1"/>
</dbReference>
<evidence type="ECO:0000256" key="1">
    <source>
        <dbReference type="ARBA" id="ARBA00022448"/>
    </source>
</evidence>
<keyword evidence="1" id="KW-0813">Transport</keyword>
<evidence type="ECO:0000259" key="3">
    <source>
        <dbReference type="Pfam" id="PF00005"/>
    </source>
</evidence>
<organism evidence="4 5">
    <name type="scientific">Streptomyces violaceusniger</name>
    <dbReference type="NCBI Taxonomy" id="68280"/>
    <lineage>
        <taxon>Bacteria</taxon>
        <taxon>Bacillati</taxon>
        <taxon>Actinomycetota</taxon>
        <taxon>Actinomycetes</taxon>
        <taxon>Kitasatosporales</taxon>
        <taxon>Streptomycetaceae</taxon>
        <taxon>Streptomyces</taxon>
        <taxon>Streptomyces violaceusniger group</taxon>
    </lineage>
</organism>
<evidence type="ECO:0000313" key="4">
    <source>
        <dbReference type="EMBL" id="GDY51504.1"/>
    </source>
</evidence>
<dbReference type="InterPro" id="IPR050166">
    <property type="entry name" value="ABC_transporter_ATP-bind"/>
</dbReference>
<feature type="region of interest" description="Disordered" evidence="2">
    <location>
        <begin position="1"/>
        <end position="32"/>
    </location>
</feature>
<dbReference type="GO" id="GO:0005524">
    <property type="term" value="F:ATP binding"/>
    <property type="evidence" value="ECO:0007669"/>
    <property type="project" value="InterPro"/>
</dbReference>
<protein>
    <recommendedName>
        <fullName evidence="3">ABC transporter domain-containing protein</fullName>
    </recommendedName>
</protein>
<dbReference type="Pfam" id="PF00005">
    <property type="entry name" value="ABC_tran"/>
    <property type="match status" value="1"/>
</dbReference>
<gene>
    <name evidence="4" type="ORF">SVIO_021270</name>
</gene>